<evidence type="ECO:0000313" key="6">
    <source>
        <dbReference type="Proteomes" id="UP000332933"/>
    </source>
</evidence>
<dbReference type="EMBL" id="CAADRA010007070">
    <property type="protein sequence ID" value="VFT98980.1"/>
    <property type="molecule type" value="Genomic_DNA"/>
</dbReference>
<dbReference type="CDD" id="cd00173">
    <property type="entry name" value="SH2"/>
    <property type="match status" value="1"/>
</dbReference>
<dbReference type="SMART" id="SM00252">
    <property type="entry name" value="SH2"/>
    <property type="match status" value="1"/>
</dbReference>
<dbReference type="Pfam" id="PF24883">
    <property type="entry name" value="NPHP3_N"/>
    <property type="match status" value="1"/>
</dbReference>
<dbReference type="InterPro" id="IPR058056">
    <property type="entry name" value="WH_TANC1/2"/>
</dbReference>
<dbReference type="Gene3D" id="3.30.505.10">
    <property type="entry name" value="SH2 domain"/>
    <property type="match status" value="1"/>
</dbReference>
<evidence type="ECO:0000256" key="2">
    <source>
        <dbReference type="PROSITE-ProRule" id="PRU00191"/>
    </source>
</evidence>
<name>A0A485LJS7_9STRA</name>
<reference evidence="4" key="2">
    <citation type="submission" date="2019-06" db="EMBL/GenBank/DDBJ databases">
        <title>Genomics analysis of Aphanomyces spp. identifies a new class of oomycete effector associated with host adaptation.</title>
        <authorList>
            <person name="Gaulin E."/>
        </authorList>
    </citation>
    <scope>NUCLEOTIDE SEQUENCE</scope>
    <source>
        <strain evidence="4">CBS 578.67</strain>
    </source>
</reference>
<sequence length="951" mass="107011">MTLKEQLQRKGHYVWVDTEQLAAGSSRMVVSLNLTRHVFLGSDWESDISDGLQRAKDAKEHGRVLLLMTQHAVRRNGGYCLNEVARAVQLGLSIFPVLVMDCEPPQSIANLPFFDIRDCIPHFDEKQQDAAPPANYGLSDPRASDSWGHRLQEALMSPRFYDKMNRLVAMLELCDSMLVNHVPLLGGKSNLGRNQDGTICRGEEAPTIDKLNKESRYFLSYGDNCAKLASRLYADLVAQGFDVHPLSQKPLAKNLSKEDEYARLDALHWTHATNAGKLVLFITPGSVGRPHGVCLNEISLAMTIGLSFVPLMVRQCEIPLSICRIQWLDMSDVCSFNTTPWDLHDARYATRKDQLVAALNGHVGLDQEGQQARLFSLLSPFSFQSQISAVTQGYVGREWVLDEFDNWTKSPPADARRVFLITGVIGSGKSALAARIIQNRPEIVAFHLASHEGEQTQNGRRCVLNLVYQLTTQLPAYANVLNTQKEPLEEVVFVKNLADLVQDLLIVPLEQIAHPPSTMVILIDGIECFTTADDNLLSILTSSLSRWPDWMRFVFTTREDPKVLSMLQAYMVPPIALDLQSTNSKRDVRLYLETALPQYEDEQDIPSNVIDLLLERTQGLFLYARHLVNAFASGQLTFNNLDNVPTTMGGFLQQNFATQFPAIDRYEKEVRPVLEVVCAANEPLTLDALSSIMHFDVYQTQKVQSDFGSLFHLGEGGIILPFHLSLLDWLKDARSAGEYFVDVSNGHEAIGMWCYQEYLRSVRAGIDFSKLEFELESSGVKTTAQRMQVYIVRHATDHLEKSNSMKSESFDASTFFFTDDTFLLAQRLLQVRQIGLQSFYHGEIARNVAEDKLRARQVVGAFLIRYSGTQCSYCVSFIAENTIQGPIYQHNLIYHLPSGSYSIVPPHEVREGTAIFSDLVSFVESFLRQRILKEPIRHTGRLNRGISQHIG</sequence>
<dbReference type="EMBL" id="VJMH01007044">
    <property type="protein sequence ID" value="KAF0685841.1"/>
    <property type="molecule type" value="Genomic_DNA"/>
</dbReference>
<protein>
    <submittedName>
        <fullName evidence="5">Aste57867_22316 protein</fullName>
    </submittedName>
</protein>
<dbReference type="Pfam" id="PF00017">
    <property type="entry name" value="SH2"/>
    <property type="match status" value="1"/>
</dbReference>
<evidence type="ECO:0000313" key="5">
    <source>
        <dbReference type="EMBL" id="VFT98980.1"/>
    </source>
</evidence>
<dbReference type="SUPFAM" id="SSF52540">
    <property type="entry name" value="P-loop containing nucleoside triphosphate hydrolases"/>
    <property type="match status" value="1"/>
</dbReference>
<dbReference type="InterPro" id="IPR036860">
    <property type="entry name" value="SH2_dom_sf"/>
</dbReference>
<dbReference type="SUPFAM" id="SSF55550">
    <property type="entry name" value="SH2 domain"/>
    <property type="match status" value="1"/>
</dbReference>
<dbReference type="InterPro" id="IPR035897">
    <property type="entry name" value="Toll_tir_struct_dom_sf"/>
</dbReference>
<dbReference type="Proteomes" id="UP000332933">
    <property type="component" value="Unassembled WGS sequence"/>
</dbReference>
<evidence type="ECO:0000259" key="3">
    <source>
        <dbReference type="PROSITE" id="PS50001"/>
    </source>
</evidence>
<feature type="domain" description="SH2" evidence="3">
    <location>
        <begin position="839"/>
        <end position="946"/>
    </location>
</feature>
<evidence type="ECO:0000313" key="4">
    <source>
        <dbReference type="EMBL" id="KAF0685841.1"/>
    </source>
</evidence>
<gene>
    <name evidence="5" type="primary">Aste57867_22316</name>
    <name evidence="4" type="ORF">As57867_022246</name>
    <name evidence="5" type="ORF">ASTE57867_22316</name>
</gene>
<dbReference type="InterPro" id="IPR000980">
    <property type="entry name" value="SH2"/>
</dbReference>
<dbReference type="Gene3D" id="3.40.50.10140">
    <property type="entry name" value="Toll/interleukin-1 receptor homology (TIR) domain"/>
    <property type="match status" value="1"/>
</dbReference>
<proteinExistence type="predicted"/>
<evidence type="ECO:0000256" key="1">
    <source>
        <dbReference type="ARBA" id="ARBA00022737"/>
    </source>
</evidence>
<keyword evidence="1" id="KW-0677">Repeat</keyword>
<dbReference type="PROSITE" id="PS50001">
    <property type="entry name" value="SH2"/>
    <property type="match status" value="1"/>
</dbReference>
<dbReference type="Pfam" id="PF25521">
    <property type="entry name" value="WHD_TANC1"/>
    <property type="match status" value="1"/>
</dbReference>
<keyword evidence="2" id="KW-0727">SH2 domain</keyword>
<dbReference type="Gene3D" id="3.40.50.300">
    <property type="entry name" value="P-loop containing nucleotide triphosphate hydrolases"/>
    <property type="match status" value="1"/>
</dbReference>
<reference evidence="5 6" key="1">
    <citation type="submission" date="2019-03" db="EMBL/GenBank/DDBJ databases">
        <authorList>
            <person name="Gaulin E."/>
            <person name="Dumas B."/>
        </authorList>
    </citation>
    <scope>NUCLEOTIDE SEQUENCE [LARGE SCALE GENOMIC DNA]</scope>
    <source>
        <strain evidence="5">CBS 568.67</strain>
    </source>
</reference>
<dbReference type="PANTHER" id="PTHR10039:SF17">
    <property type="entry name" value="FUNGAL STAND N-TERMINAL GOODBYE DOMAIN-CONTAINING PROTEIN-RELATED"/>
    <property type="match status" value="1"/>
</dbReference>
<organism evidence="5 6">
    <name type="scientific">Aphanomyces stellatus</name>
    <dbReference type="NCBI Taxonomy" id="120398"/>
    <lineage>
        <taxon>Eukaryota</taxon>
        <taxon>Sar</taxon>
        <taxon>Stramenopiles</taxon>
        <taxon>Oomycota</taxon>
        <taxon>Saprolegniomycetes</taxon>
        <taxon>Saprolegniales</taxon>
        <taxon>Verrucalvaceae</taxon>
        <taxon>Aphanomyces</taxon>
    </lineage>
</organism>
<dbReference type="PANTHER" id="PTHR10039">
    <property type="entry name" value="AMELOGENIN"/>
    <property type="match status" value="1"/>
</dbReference>
<accession>A0A485LJS7</accession>
<keyword evidence="6" id="KW-1185">Reference proteome</keyword>
<dbReference type="OrthoDB" id="206617at2759"/>
<dbReference type="InterPro" id="IPR027417">
    <property type="entry name" value="P-loop_NTPase"/>
</dbReference>
<dbReference type="AlphaFoldDB" id="A0A485LJS7"/>
<dbReference type="InterPro" id="IPR056884">
    <property type="entry name" value="NPHP3-like_N"/>
</dbReference>